<accession>A0A448WJL0</accession>
<organism evidence="2 3">
    <name type="scientific">Protopolystoma xenopodis</name>
    <dbReference type="NCBI Taxonomy" id="117903"/>
    <lineage>
        <taxon>Eukaryota</taxon>
        <taxon>Metazoa</taxon>
        <taxon>Spiralia</taxon>
        <taxon>Lophotrochozoa</taxon>
        <taxon>Platyhelminthes</taxon>
        <taxon>Monogenea</taxon>
        <taxon>Polyopisthocotylea</taxon>
        <taxon>Polystomatidea</taxon>
        <taxon>Polystomatidae</taxon>
        <taxon>Protopolystoma</taxon>
    </lineage>
</organism>
<sequence>MLTEIESWLPLSSLAPRICCQVSCMGGQNCVYCNHPKNGSFSSTGRPQMAMRDQHLSFRDRLSSVVTIFRPDHALLVWQKAVDRHSDDDCDVNNEGQTISAHRAERGAS</sequence>
<dbReference type="Proteomes" id="UP000784294">
    <property type="component" value="Unassembled WGS sequence"/>
</dbReference>
<dbReference type="EMBL" id="CAAALY010017532">
    <property type="protein sequence ID" value="VEL13356.1"/>
    <property type="molecule type" value="Genomic_DNA"/>
</dbReference>
<reference evidence="2" key="1">
    <citation type="submission" date="2018-11" db="EMBL/GenBank/DDBJ databases">
        <authorList>
            <consortium name="Pathogen Informatics"/>
        </authorList>
    </citation>
    <scope>NUCLEOTIDE SEQUENCE</scope>
</reference>
<keyword evidence="3" id="KW-1185">Reference proteome</keyword>
<evidence type="ECO:0000313" key="3">
    <source>
        <dbReference type="Proteomes" id="UP000784294"/>
    </source>
</evidence>
<comment type="caution">
    <text evidence="2">The sequence shown here is derived from an EMBL/GenBank/DDBJ whole genome shotgun (WGS) entry which is preliminary data.</text>
</comment>
<protein>
    <submittedName>
        <fullName evidence="2">Uncharacterized protein</fullName>
    </submittedName>
</protein>
<proteinExistence type="predicted"/>
<evidence type="ECO:0000256" key="1">
    <source>
        <dbReference type="SAM" id="MobiDB-lite"/>
    </source>
</evidence>
<name>A0A448WJL0_9PLAT</name>
<gene>
    <name evidence="2" type="ORF">PXEA_LOCUS6796</name>
</gene>
<feature type="region of interest" description="Disordered" evidence="1">
    <location>
        <begin position="89"/>
        <end position="109"/>
    </location>
</feature>
<dbReference type="AlphaFoldDB" id="A0A448WJL0"/>
<evidence type="ECO:0000313" key="2">
    <source>
        <dbReference type="EMBL" id="VEL13356.1"/>
    </source>
</evidence>